<dbReference type="Pfam" id="PF14284">
    <property type="entry name" value="PcfJ"/>
    <property type="match status" value="1"/>
</dbReference>
<comment type="caution">
    <text evidence="1">The sequence shown here is derived from an EMBL/GenBank/DDBJ whole genome shotgun (WGS) entry which is preliminary data.</text>
</comment>
<dbReference type="RefSeq" id="WP_118327611.1">
    <property type="nucleotide sequence ID" value="NZ_QRMN01000012.1"/>
</dbReference>
<reference evidence="1 2" key="1">
    <citation type="submission" date="2018-08" db="EMBL/GenBank/DDBJ databases">
        <title>A genome reference for cultivated species of the human gut microbiota.</title>
        <authorList>
            <person name="Zou Y."/>
            <person name="Xue W."/>
            <person name="Luo G."/>
        </authorList>
    </citation>
    <scope>NUCLEOTIDE SEQUENCE [LARGE SCALE GENOMIC DNA]</scope>
    <source>
        <strain evidence="1 2">AM09-18</strain>
    </source>
</reference>
<organism evidence="1 2">
    <name type="scientific">Phocaeicola vulgatus</name>
    <name type="common">Bacteroides vulgatus</name>
    <dbReference type="NCBI Taxonomy" id="821"/>
    <lineage>
        <taxon>Bacteria</taxon>
        <taxon>Pseudomonadati</taxon>
        <taxon>Bacteroidota</taxon>
        <taxon>Bacteroidia</taxon>
        <taxon>Bacteroidales</taxon>
        <taxon>Bacteroidaceae</taxon>
        <taxon>Phocaeicola</taxon>
    </lineage>
</organism>
<dbReference type="Gene3D" id="2.20.28.30">
    <property type="entry name" value="RNA polymerase ii, chain L"/>
    <property type="match status" value="1"/>
</dbReference>
<gene>
    <name evidence="1" type="ORF">DW105_07030</name>
</gene>
<evidence type="ECO:0000313" key="1">
    <source>
        <dbReference type="EMBL" id="RHJ78323.1"/>
    </source>
</evidence>
<proteinExistence type="predicted"/>
<dbReference type="Proteomes" id="UP000283958">
    <property type="component" value="Unassembled WGS sequence"/>
</dbReference>
<name>A0A415DKL0_PHOVU</name>
<evidence type="ECO:0008006" key="3">
    <source>
        <dbReference type="Google" id="ProtNLM"/>
    </source>
</evidence>
<evidence type="ECO:0000313" key="2">
    <source>
        <dbReference type="Proteomes" id="UP000283958"/>
    </source>
</evidence>
<accession>A0A415DKL0</accession>
<dbReference type="InterPro" id="IPR025586">
    <property type="entry name" value="PcfJ"/>
</dbReference>
<protein>
    <recommendedName>
        <fullName evidence="3">PcfJ-like protein</fullName>
    </recommendedName>
</protein>
<dbReference type="AlphaFoldDB" id="A0A415DKL0"/>
<dbReference type="EMBL" id="QRMN01000012">
    <property type="protein sequence ID" value="RHJ78323.1"/>
    <property type="molecule type" value="Genomic_DNA"/>
</dbReference>
<sequence>MKARTKFEKWVAASNEKLTAISSKSVEWAVRNVLEHIAFRTSCQKCTCSDCGKRFDYKGKGKFVRCPHCGSKLEVKDTLKRKGETSSYFSTLETMDNLQVQRVFLLKAIYRKGQPMYVWHMEVCRLWLNAQGQTALTSRRRTFGHYMDSFNWCSSIELRNMHDVHWVISETLVYPRYSVLPELRRNGMKGRLPNCHPTKLMKALLSDHRIETMMKAGDRKAVAYFIYHPFELDRCWQSYKVATRHHYRPDDLGLWCDTIRLLEKCGRDIHCTKYICPLNLKAEHDRWMNKVTVMEEKRRNKEQMMKAKAQEADFYKNKSCFFGIVICDNDIEISVLDSLEAYQAEGKKMKHCVFKCEYYAKSDSIILSAHDRQGNRIETVEFSLSQGKVIQSRGVCNSNTEYHDRIVKLVNDNAHRFLEARASA</sequence>